<dbReference type="SUPFAM" id="SSF110296">
    <property type="entry name" value="Oligoxyloglucan reducing end-specific cellobiohydrolase"/>
    <property type="match status" value="1"/>
</dbReference>
<accession>A0ABQ3V0F1</accession>
<dbReference type="InterPro" id="IPR015943">
    <property type="entry name" value="WD40/YVTN_repeat-like_dom_sf"/>
</dbReference>
<dbReference type="Gene3D" id="2.130.10.10">
    <property type="entry name" value="YVTN repeat-like/Quinoprotein amine dehydrogenase"/>
    <property type="match status" value="1"/>
</dbReference>
<evidence type="ECO:0008006" key="3">
    <source>
        <dbReference type="Google" id="ProtNLM"/>
    </source>
</evidence>
<dbReference type="EMBL" id="BNJG01000003">
    <property type="protein sequence ID" value="GHO58441.1"/>
    <property type="molecule type" value="Genomic_DNA"/>
</dbReference>
<name>A0ABQ3V0F1_9CHLR</name>
<comment type="caution">
    <text evidence="1">The sequence shown here is derived from an EMBL/GenBank/DDBJ whole genome shotgun (WGS) entry which is preliminary data.</text>
</comment>
<dbReference type="RefSeq" id="WP_201374731.1">
    <property type="nucleotide sequence ID" value="NZ_BNJG01000003.1"/>
</dbReference>
<keyword evidence="2" id="KW-1185">Reference proteome</keyword>
<organism evidence="1 2">
    <name type="scientific">Ktedonobacter robiniae</name>
    <dbReference type="NCBI Taxonomy" id="2778365"/>
    <lineage>
        <taxon>Bacteria</taxon>
        <taxon>Bacillati</taxon>
        <taxon>Chloroflexota</taxon>
        <taxon>Ktedonobacteria</taxon>
        <taxon>Ktedonobacterales</taxon>
        <taxon>Ktedonobacteraceae</taxon>
        <taxon>Ktedonobacter</taxon>
    </lineage>
</organism>
<reference evidence="1 2" key="1">
    <citation type="journal article" date="2021" name="Int. J. Syst. Evol. Microbiol.">
        <title>Reticulibacter mediterranei gen. nov., sp. nov., within the new family Reticulibacteraceae fam. nov., and Ktedonospora formicarum gen. nov., sp. nov., Ktedonobacter robiniae sp. nov., Dictyobacter formicarum sp. nov. and Dictyobacter arantiisoli sp. nov., belonging to the class Ktedonobacteria.</title>
        <authorList>
            <person name="Yabe S."/>
            <person name="Zheng Y."/>
            <person name="Wang C.M."/>
            <person name="Sakai Y."/>
            <person name="Abe K."/>
            <person name="Yokota A."/>
            <person name="Donadio S."/>
            <person name="Cavaletti L."/>
            <person name="Monciardini P."/>
        </authorList>
    </citation>
    <scope>NUCLEOTIDE SEQUENCE [LARGE SCALE GENOMIC DNA]</scope>
    <source>
        <strain evidence="1 2">SOSP1-30</strain>
    </source>
</reference>
<proteinExistence type="predicted"/>
<evidence type="ECO:0000313" key="1">
    <source>
        <dbReference type="EMBL" id="GHO58441.1"/>
    </source>
</evidence>
<evidence type="ECO:0000313" key="2">
    <source>
        <dbReference type="Proteomes" id="UP000654345"/>
    </source>
</evidence>
<sequence>MPLPSPNLDDRDFRQLMEEARRRITQSSPEWTDLSPGDPGMVLLELFAHLTETMIYRLNRVPEKMYIEFLRLIGLRLQPPAAASVSLLFSRARAEDQPIQIPRGTRVALSRSGSSSDALIFTTAVNATIPAGRTQVEVLAHHCDLVEGELAGTGTGLPNLVIRVQRAPFVARTGDDLDLIVGVEAGPGELGERIPAIEYQGKTYRVWREVDSFTNVGDDPYVYLADRMSGMIMFAPAARLGQRGGALEDVAHALSAIPGARREIRVWYRRGGGPEGNVEANTLTKLKDQIIGVQVTNPGPAVGGRAAETLENALVRGPQQLHSLQRAVTARDFELVALYNSRVVARAKALTRAALWAYATPGTVEVLLVPFLPEEKRDGGQVTVSVLQDHQTTEARVHVQQALDERRPLGTTCLVNWAHYKEVRVKARIVIRREEDPQAVRQRVIERLHQTINPLPTPFSSTGWPFGQALRASHVYDVALAEPGVRWVDQVRLVVDEVPESNVTTLVADSTQPRTWYVGSGSMLFRSLNDGGGWEPAGRFKGEEITVVQVHARQAGLVAVATRLPNDKGSRLHISRDCAETWEATIYSLAFLIQDLAWTLRGGAPVLLLATNVGLYELTMQPGSSPVQVLVDQSNQGLGFYAVTTSTDARGSTNVAVAAQNTGGVYLSSSGGATSTFRHTGLRGEDIRELVIEHDGPRSFIWAGAAVSGGDDPGKGCFTWELRGSEDPPEGWQRFGKNWTGGTCRSITFIGTKVLAGSHRAGVLQLDRRGRDAAWRVSDVGCGLPLRDPGRFHPVIALGADPETGLVLAGGAKGIFRSEDGGGAYSSSSNKEFPDKVTLPATWLFVSGEHDIAVVGEDEAD</sequence>
<protein>
    <recommendedName>
        <fullName evidence="3">Baseplate assembly protein</fullName>
    </recommendedName>
</protein>
<dbReference type="Proteomes" id="UP000654345">
    <property type="component" value="Unassembled WGS sequence"/>
</dbReference>
<gene>
    <name evidence="1" type="ORF">KSB_69160</name>
</gene>